<dbReference type="Proteomes" id="UP000305398">
    <property type="component" value="Chromosome"/>
</dbReference>
<proteinExistence type="predicted"/>
<dbReference type="InterPro" id="IPR019665">
    <property type="entry name" value="OxRdtase/DH_put_Rossmann_dom"/>
</dbReference>
<reference evidence="3 4" key="1">
    <citation type="submission" date="2019-06" db="EMBL/GenBank/DDBJ databases">
        <authorList>
            <person name="Srinivasan S."/>
        </authorList>
    </citation>
    <scope>NUCLEOTIDE SEQUENCE [LARGE SCALE GENOMIC DNA]</scope>
    <source>
        <strain evidence="3 4">17J68-5</strain>
    </source>
</reference>
<dbReference type="PANTHER" id="PTHR40459">
    <property type="entry name" value="CONSERVED HYPOTHETICAL ALANINE AND LEUCINE RICH PROTEIN"/>
    <property type="match status" value="1"/>
</dbReference>
<dbReference type="InterPro" id="IPR018931">
    <property type="entry name" value="DUF2520"/>
</dbReference>
<dbReference type="EMBL" id="CP040896">
    <property type="protein sequence ID" value="QDA59622.1"/>
    <property type="molecule type" value="Genomic_DNA"/>
</dbReference>
<organism evidence="3 4">
    <name type="scientific">Hymenobacter jejuensis</name>
    <dbReference type="NCBI Taxonomy" id="2502781"/>
    <lineage>
        <taxon>Bacteria</taxon>
        <taxon>Pseudomonadati</taxon>
        <taxon>Bacteroidota</taxon>
        <taxon>Cytophagia</taxon>
        <taxon>Cytophagales</taxon>
        <taxon>Hymenobacteraceae</taxon>
        <taxon>Hymenobacter</taxon>
    </lineage>
</organism>
<dbReference type="SUPFAM" id="SSF48179">
    <property type="entry name" value="6-phosphogluconate dehydrogenase C-terminal domain-like"/>
    <property type="match status" value="1"/>
</dbReference>
<dbReference type="Pfam" id="PF10727">
    <property type="entry name" value="Rossmann-like"/>
    <property type="match status" value="1"/>
</dbReference>
<gene>
    <name evidence="3" type="ORF">FHG12_05635</name>
</gene>
<dbReference type="SUPFAM" id="SSF51735">
    <property type="entry name" value="NAD(P)-binding Rossmann-fold domains"/>
    <property type="match status" value="1"/>
</dbReference>
<evidence type="ECO:0000259" key="2">
    <source>
        <dbReference type="Pfam" id="PF10728"/>
    </source>
</evidence>
<dbReference type="RefSeq" id="WP_139514803.1">
    <property type="nucleotide sequence ID" value="NZ_CP040896.1"/>
</dbReference>
<protein>
    <submittedName>
        <fullName evidence="3">DUF2520 domain-containing protein</fullName>
    </submittedName>
</protein>
<dbReference type="InterPro" id="IPR008927">
    <property type="entry name" value="6-PGluconate_DH-like_C_sf"/>
</dbReference>
<accession>A0A5B8A0H0</accession>
<evidence type="ECO:0000313" key="3">
    <source>
        <dbReference type="EMBL" id="QDA59622.1"/>
    </source>
</evidence>
<dbReference type="Pfam" id="PF10728">
    <property type="entry name" value="DUF2520"/>
    <property type="match status" value="1"/>
</dbReference>
<dbReference type="InterPro" id="IPR037108">
    <property type="entry name" value="TM1727-like_C_sf"/>
</dbReference>
<dbReference type="Gene3D" id="1.10.1040.20">
    <property type="entry name" value="ProC-like, C-terminal domain"/>
    <property type="match status" value="1"/>
</dbReference>
<evidence type="ECO:0000259" key="1">
    <source>
        <dbReference type="Pfam" id="PF10727"/>
    </source>
</evidence>
<name>A0A5B8A0H0_9BACT</name>
<dbReference type="Gene3D" id="3.40.50.720">
    <property type="entry name" value="NAD(P)-binding Rossmann-like Domain"/>
    <property type="match status" value="1"/>
</dbReference>
<dbReference type="PANTHER" id="PTHR40459:SF1">
    <property type="entry name" value="CONSERVED HYPOTHETICAL ALANINE AND LEUCINE RICH PROTEIN"/>
    <property type="match status" value="1"/>
</dbReference>
<dbReference type="KEGG" id="hyj:FHG12_05635"/>
<dbReference type="InterPro" id="IPR036291">
    <property type="entry name" value="NAD(P)-bd_dom_sf"/>
</dbReference>
<dbReference type="OrthoDB" id="9810755at2"/>
<sequence>MLPLPALPTAAVSSPNALRVVLLGAGRVAAHLAPALEQAGHRVVHIWSRSAASATSLAARLHGATADTDPDLRHLEADVFVLAVPDAAVANVLQVAHFPMNALVTHTAGALPLDVFAAYSGVRGGVFYPLQTFSPGRAVAWETVPLCIEAAEAVGEATLLRLAHSLSHDVRLVATPARLALHVAAVFASNFTNHVLGISHALMQEAGLPFDLLAPLVRETTEKALANPPFTVQTGPAARQDTPTLHRHEAALAAHPQWQALYKALTISIQQQAQAPARNNEDPK</sequence>
<feature type="domain" description="DUF2520" evidence="2">
    <location>
        <begin position="144"/>
        <end position="267"/>
    </location>
</feature>
<feature type="domain" description="Putative oxidoreductase/dehydrogenase Rossmann-like" evidence="1">
    <location>
        <begin position="14"/>
        <end position="118"/>
    </location>
</feature>
<evidence type="ECO:0000313" key="4">
    <source>
        <dbReference type="Proteomes" id="UP000305398"/>
    </source>
</evidence>
<keyword evidence="4" id="KW-1185">Reference proteome</keyword>
<dbReference type="AlphaFoldDB" id="A0A5B8A0H0"/>